<dbReference type="InterPro" id="IPR043519">
    <property type="entry name" value="NT_sf"/>
</dbReference>
<dbReference type="GO" id="GO:0015969">
    <property type="term" value="P:guanosine tetraphosphate metabolic process"/>
    <property type="evidence" value="ECO:0007669"/>
    <property type="project" value="InterPro"/>
</dbReference>
<dbReference type="CDD" id="cd00051">
    <property type="entry name" value="EFh"/>
    <property type="match status" value="1"/>
</dbReference>
<dbReference type="SUPFAM" id="SSF81301">
    <property type="entry name" value="Nucleotidyltransferase"/>
    <property type="match status" value="1"/>
</dbReference>
<dbReference type="InterPro" id="IPR018247">
    <property type="entry name" value="EF_Hand_1_Ca_BS"/>
</dbReference>
<dbReference type="InterPro" id="IPR012677">
    <property type="entry name" value="Nucleotide-bd_a/b_plait_sf"/>
</dbReference>
<dbReference type="InterPro" id="IPR002048">
    <property type="entry name" value="EF_hand_dom"/>
</dbReference>
<keyword evidence="1" id="KW-0106">Calcium</keyword>
<dbReference type="PROSITE" id="PS50222">
    <property type="entry name" value="EF_HAND_2"/>
    <property type="match status" value="2"/>
</dbReference>
<sequence length="974" mass="108460">MLKSESTTGGGRRPYVFSSQTVERPCASFLDCSQMLMSGRPGRSVATVFLNQDRDQGGKGHRSLRTRSHELLSEDMAVVLNEHDDAVVIQGGNAEELQQGNWPCVGERDHSNDSSLFRSWQEEVEGGRSMMTEVKDRKWRLQDTYVSGYGGRWPGGRDGSVVVLTTETEKKKEQQLQQEAGMRVSESEGWMEEEAEMGGIAVGSPGGRKVVDFIATWDALAPRLPKDVIRSPSAGILLAALKLVVPALQDAVVVEGGRLRVARALSLAMTLSDLQMDGETIATGLVREAFEMGRITVKQVEDHLGITVKRLLQDCMKVQTIPATLDLHDEENARALRRYCLSFHDVRAVIIEVVSKLDVMRHLQVDSVPRYRSIIVALETMQIYAPIAHSIGLGRIVWELEDIAFRVLFPGSYDALAAWVRSQWDLGPEAMIETCRKRLDDELRADKQFMAKVDSFVVTGRAKSLFSLMRKLLRDGRDKREVYDLLGLRIVVTPKVLPPPDEEEEVGVGKCSNPLRDRERQREREREASVCYYVRSIVKRIWEEIPERYKDYIGKPKKNGYQSLHMAVHTDPGHVSPPLELQIRSATMDFVAVSGGAAHGAYKGGITDPQQVKNLRMLMDALVNASTPSQLKTAAPFPRDEAEAVVAEPMGTAVQAMDPAPAVTWEMPEEDEAGDAVDHVFALFDRNGDGVISKEEFKQVMHELGAPGTETDVNELMTIVDSNTDGTVTAEEFQEFRRQASVLRNLSGADQLYQNEISRKLQCLDEGSERPGGGSRKPVAPTRHLYVANCGPGVGIEYEEVEQIFRKFGKLECVQPSLTSQSRTYVSFIEVAAAAAAYAGLNGVEDPCSSRKRIMHIEFAEVASDDFKVPPPCHVCRTSDEVDIPGLFLHTDFITPEEEKALLDATDGISWDCLSKRRVQHFGYEFKYKIRNVDRRERLGDLPAFVKDVVDRISLLPEVQSASEPCLPLDQLTA</sequence>
<dbReference type="OrthoDB" id="427950at2759"/>
<dbReference type="Gene3D" id="1.10.238.10">
    <property type="entry name" value="EF-hand"/>
    <property type="match status" value="1"/>
</dbReference>
<feature type="domain" description="EF-hand" evidence="4">
    <location>
        <begin position="708"/>
        <end position="743"/>
    </location>
</feature>
<dbReference type="Proteomes" id="UP000265515">
    <property type="component" value="Unassembled WGS sequence"/>
</dbReference>
<dbReference type="InterPro" id="IPR000504">
    <property type="entry name" value="RRM_dom"/>
</dbReference>
<dbReference type="CDD" id="cd05399">
    <property type="entry name" value="NT_Rel-Spo_like"/>
    <property type="match status" value="1"/>
</dbReference>
<dbReference type="SMART" id="SM00054">
    <property type="entry name" value="EFh"/>
    <property type="match status" value="2"/>
</dbReference>
<dbReference type="SUPFAM" id="SSF54928">
    <property type="entry name" value="RNA-binding domain, RBD"/>
    <property type="match status" value="1"/>
</dbReference>
<comment type="caution">
    <text evidence="5">The sequence shown here is derived from an EMBL/GenBank/DDBJ whole genome shotgun (WGS) entry which is preliminary data.</text>
</comment>
<feature type="non-terminal residue" evidence="5">
    <location>
        <position position="974"/>
    </location>
</feature>
<dbReference type="PANTHER" id="PTHR21262">
    <property type="entry name" value="GUANOSINE-3',5'-BIS DIPHOSPHATE 3'-PYROPHOSPHOHYDROLASE"/>
    <property type="match status" value="1"/>
</dbReference>
<dbReference type="InterPro" id="IPR011992">
    <property type="entry name" value="EF-hand-dom_pair"/>
</dbReference>
<dbReference type="GO" id="GO:0003723">
    <property type="term" value="F:RNA binding"/>
    <property type="evidence" value="ECO:0007669"/>
    <property type="project" value="UniProtKB-UniRule"/>
</dbReference>
<dbReference type="InterPro" id="IPR035979">
    <property type="entry name" value="RBD_domain_sf"/>
</dbReference>
<dbReference type="SUPFAM" id="SSF109604">
    <property type="entry name" value="HD-domain/PDEase-like"/>
    <property type="match status" value="1"/>
</dbReference>
<gene>
    <name evidence="5" type="ORF">CBR_g37166</name>
</gene>
<evidence type="ECO:0000256" key="1">
    <source>
        <dbReference type="ARBA" id="ARBA00022837"/>
    </source>
</evidence>
<accession>A0A388LMD8</accession>
<dbReference type="SUPFAM" id="SSF47473">
    <property type="entry name" value="EF-hand"/>
    <property type="match status" value="1"/>
</dbReference>
<dbReference type="GO" id="GO:0005509">
    <property type="term" value="F:calcium ion binding"/>
    <property type="evidence" value="ECO:0007669"/>
    <property type="project" value="InterPro"/>
</dbReference>
<proteinExistence type="predicted"/>
<dbReference type="Gene3D" id="3.30.460.10">
    <property type="entry name" value="Beta Polymerase, domain 2"/>
    <property type="match status" value="1"/>
</dbReference>
<dbReference type="Pfam" id="PF04607">
    <property type="entry name" value="RelA_SpoT"/>
    <property type="match status" value="1"/>
</dbReference>
<reference evidence="5 6" key="1">
    <citation type="journal article" date="2018" name="Cell">
        <title>The Chara Genome: Secondary Complexity and Implications for Plant Terrestrialization.</title>
        <authorList>
            <person name="Nishiyama T."/>
            <person name="Sakayama H."/>
            <person name="Vries J.D."/>
            <person name="Buschmann H."/>
            <person name="Saint-Marcoux D."/>
            <person name="Ullrich K.K."/>
            <person name="Haas F.B."/>
            <person name="Vanderstraeten L."/>
            <person name="Becker D."/>
            <person name="Lang D."/>
            <person name="Vosolsobe S."/>
            <person name="Rombauts S."/>
            <person name="Wilhelmsson P.K.I."/>
            <person name="Janitza P."/>
            <person name="Kern R."/>
            <person name="Heyl A."/>
            <person name="Rumpler F."/>
            <person name="Villalobos L.I.A.C."/>
            <person name="Clay J.M."/>
            <person name="Skokan R."/>
            <person name="Toyoda A."/>
            <person name="Suzuki Y."/>
            <person name="Kagoshima H."/>
            <person name="Schijlen E."/>
            <person name="Tajeshwar N."/>
            <person name="Catarino B."/>
            <person name="Hetherington A.J."/>
            <person name="Saltykova A."/>
            <person name="Bonnot C."/>
            <person name="Breuninger H."/>
            <person name="Symeonidi A."/>
            <person name="Radhakrishnan G.V."/>
            <person name="Van Nieuwerburgh F."/>
            <person name="Deforce D."/>
            <person name="Chang C."/>
            <person name="Karol K.G."/>
            <person name="Hedrich R."/>
            <person name="Ulvskov P."/>
            <person name="Glockner G."/>
            <person name="Delwiche C.F."/>
            <person name="Petrasek J."/>
            <person name="Van de Peer Y."/>
            <person name="Friml J."/>
            <person name="Beilby M."/>
            <person name="Dolan L."/>
            <person name="Kohara Y."/>
            <person name="Sugano S."/>
            <person name="Fujiyama A."/>
            <person name="Delaux P.-M."/>
            <person name="Quint M."/>
            <person name="TheiBen G."/>
            <person name="Hagemann M."/>
            <person name="Harholt J."/>
            <person name="Dunand C."/>
            <person name="Zachgo S."/>
            <person name="Langdale J."/>
            <person name="Maumus F."/>
            <person name="Straeten D.V.D."/>
            <person name="Gould S.B."/>
            <person name="Rensing S.A."/>
        </authorList>
    </citation>
    <scope>NUCLEOTIDE SEQUENCE [LARGE SCALE GENOMIC DNA]</scope>
    <source>
        <strain evidence="5 6">S276</strain>
    </source>
</reference>
<keyword evidence="6" id="KW-1185">Reference proteome</keyword>
<keyword evidence="2" id="KW-0694">RNA-binding</keyword>
<dbReference type="AlphaFoldDB" id="A0A388LMD8"/>
<evidence type="ECO:0000259" key="4">
    <source>
        <dbReference type="PROSITE" id="PS50222"/>
    </source>
</evidence>
<dbReference type="PROSITE" id="PS50102">
    <property type="entry name" value="RRM"/>
    <property type="match status" value="1"/>
</dbReference>
<feature type="domain" description="RRM" evidence="3">
    <location>
        <begin position="783"/>
        <end position="862"/>
    </location>
</feature>
<dbReference type="Gramene" id="GBG83454">
    <property type="protein sequence ID" value="GBG83454"/>
    <property type="gene ID" value="CBR_g37166"/>
</dbReference>
<protein>
    <recommendedName>
        <fullName evidence="7">GTP diphosphokinase</fullName>
    </recommendedName>
</protein>
<name>A0A388LMD8_CHABU</name>
<evidence type="ECO:0000313" key="6">
    <source>
        <dbReference type="Proteomes" id="UP000265515"/>
    </source>
</evidence>
<dbReference type="PANTHER" id="PTHR21262:SF12">
    <property type="entry name" value="GTP DIPHOSPHOKINASE CRSH, CHLOROPLASTIC-RELATED"/>
    <property type="match status" value="1"/>
</dbReference>
<dbReference type="Pfam" id="PF13328">
    <property type="entry name" value="HD_4"/>
    <property type="match status" value="1"/>
</dbReference>
<evidence type="ECO:0000259" key="3">
    <source>
        <dbReference type="PROSITE" id="PS50102"/>
    </source>
</evidence>
<dbReference type="SMART" id="SM00954">
    <property type="entry name" value="RelA_SpoT"/>
    <property type="match status" value="1"/>
</dbReference>
<dbReference type="Gene3D" id="3.30.70.330">
    <property type="match status" value="1"/>
</dbReference>
<dbReference type="STRING" id="69332.A0A388LMD8"/>
<evidence type="ECO:0000256" key="2">
    <source>
        <dbReference type="PROSITE-ProRule" id="PRU00176"/>
    </source>
</evidence>
<dbReference type="Gene3D" id="1.10.3210.10">
    <property type="entry name" value="Hypothetical protein af1432"/>
    <property type="match status" value="1"/>
</dbReference>
<dbReference type="EMBL" id="BFEA01000439">
    <property type="protein sequence ID" value="GBG83454.1"/>
    <property type="molecule type" value="Genomic_DNA"/>
</dbReference>
<evidence type="ECO:0008006" key="7">
    <source>
        <dbReference type="Google" id="ProtNLM"/>
    </source>
</evidence>
<organism evidence="5 6">
    <name type="scientific">Chara braunii</name>
    <name type="common">Braun's stonewort</name>
    <dbReference type="NCBI Taxonomy" id="69332"/>
    <lineage>
        <taxon>Eukaryota</taxon>
        <taxon>Viridiplantae</taxon>
        <taxon>Streptophyta</taxon>
        <taxon>Charophyceae</taxon>
        <taxon>Charales</taxon>
        <taxon>Characeae</taxon>
        <taxon>Chara</taxon>
    </lineage>
</organism>
<dbReference type="InterPro" id="IPR007685">
    <property type="entry name" value="RelA_SpoT"/>
</dbReference>
<dbReference type="Pfam" id="PF13499">
    <property type="entry name" value="EF-hand_7"/>
    <property type="match status" value="1"/>
</dbReference>
<dbReference type="PROSITE" id="PS00018">
    <property type="entry name" value="EF_HAND_1"/>
    <property type="match status" value="2"/>
</dbReference>
<evidence type="ECO:0000313" key="5">
    <source>
        <dbReference type="EMBL" id="GBG83454.1"/>
    </source>
</evidence>
<feature type="domain" description="EF-hand" evidence="4">
    <location>
        <begin position="672"/>
        <end position="707"/>
    </location>
</feature>